<comment type="subunit">
    <text evidence="13">F-type ATPases have 2 components, F(1) - the catalytic core - and F(0) - the membrane proton channel. F(1) has five subunits: alpha(3), beta(3), gamma(1), delta(1), epsilon(1). F(0) has three main subunits: a(1), b(2) and c(10-14). The alpha and beta chains form an alternating ring which encloses part of the gamma chain. F(1) is attached to F(0) by a central stalk formed by the gamma and epsilon chains, while a peripheral stalk is formed by the delta and b chains.</text>
</comment>
<dbReference type="Pfam" id="PF00430">
    <property type="entry name" value="ATP-synt_B"/>
    <property type="match status" value="1"/>
</dbReference>
<keyword evidence="5 13" id="KW-0375">Hydrogen ion transport</keyword>
<dbReference type="RefSeq" id="WP_145451000.1">
    <property type="nucleotide sequence ID" value="NZ_CP037421.1"/>
</dbReference>
<evidence type="ECO:0000256" key="8">
    <source>
        <dbReference type="ARBA" id="ARBA00023136"/>
    </source>
</evidence>
<keyword evidence="9 13" id="KW-0066">ATP synthesis</keyword>
<accession>A0A517QA79</accession>
<evidence type="ECO:0000313" key="16">
    <source>
        <dbReference type="Proteomes" id="UP000315647"/>
    </source>
</evidence>
<comment type="similarity">
    <text evidence="1 13">Belongs to the ATPase B chain family.</text>
</comment>
<dbReference type="AlphaFoldDB" id="A0A517QA79"/>
<evidence type="ECO:0000256" key="5">
    <source>
        <dbReference type="ARBA" id="ARBA00022781"/>
    </source>
</evidence>
<comment type="function">
    <text evidence="11">Component of the F(0) channel, it forms part of the peripheral stalk, linking F(1) to F(0). The b'-subunit is a diverged and duplicated form of b found in plants and photosynthetic bacteria.</text>
</comment>
<sequence>MSIDWFTFTAQILNFLVLVWLLTHFLYKPITKAMHKREQKIADEHQKAIDIQQQAEAEAASYQQKTAELTHAKDELLAEAGKEIQRWREEHLARARAEVDEEKEEWYRALHRERESFLREARVRMAGHIHHMSQCVLKELANADLQQQTISVFLDRVSQIEEQQKLKFRDLLRAPDSTVLVESALELGKSDRERVSKFIHDFLETKIEIQYRERPDLICGIDLHISGYKVAWNLQEPLEELEEEFVRSLNEVITLESGVEVSPST</sequence>
<dbReference type="NCBIfam" id="TIGR03321">
    <property type="entry name" value="alt_F1F0_F0_B"/>
    <property type="match status" value="1"/>
</dbReference>
<name>A0A517QA79_9PLAN</name>
<dbReference type="InterPro" id="IPR050059">
    <property type="entry name" value="ATP_synthase_B_chain"/>
</dbReference>
<feature type="coiled-coil region" evidence="14">
    <location>
        <begin position="52"/>
        <end position="79"/>
    </location>
</feature>
<dbReference type="GO" id="GO:0005886">
    <property type="term" value="C:plasma membrane"/>
    <property type="evidence" value="ECO:0007669"/>
    <property type="project" value="UniProtKB-SubCell"/>
</dbReference>
<keyword evidence="8 13" id="KW-0472">Membrane</keyword>
<evidence type="ECO:0000256" key="13">
    <source>
        <dbReference type="HAMAP-Rule" id="MF_01398"/>
    </source>
</evidence>
<dbReference type="EMBL" id="CP037421">
    <property type="protein sequence ID" value="QDT28540.1"/>
    <property type="molecule type" value="Genomic_DNA"/>
</dbReference>
<evidence type="ECO:0000256" key="10">
    <source>
        <dbReference type="ARBA" id="ARBA00025198"/>
    </source>
</evidence>
<keyword evidence="7 13" id="KW-0406">Ion transport</keyword>
<evidence type="ECO:0000256" key="1">
    <source>
        <dbReference type="ARBA" id="ARBA00005513"/>
    </source>
</evidence>
<gene>
    <name evidence="15" type="primary">atpF_2</name>
    <name evidence="13" type="synonym">atpF</name>
    <name evidence="15" type="ORF">Enr10x_38840</name>
</gene>
<dbReference type="GO" id="GO:0012505">
    <property type="term" value="C:endomembrane system"/>
    <property type="evidence" value="ECO:0007669"/>
    <property type="project" value="UniProtKB-SubCell"/>
</dbReference>
<evidence type="ECO:0000256" key="12">
    <source>
        <dbReference type="ARBA" id="ARBA00037847"/>
    </source>
</evidence>
<proteinExistence type="inferred from homology"/>
<comment type="function">
    <text evidence="10 13">F(1)F(0) ATP synthase produces ATP from ADP in the presence of a proton or sodium gradient. F-type ATPases consist of two structural domains, F(1) containing the extramembraneous catalytic core and F(0) containing the membrane proton channel, linked together by a central stalk and a peripheral stalk. During catalysis, ATP synthesis in the catalytic domain of F(1) is coupled via a rotary mechanism of the central stalk subunits to proton translocation.</text>
</comment>
<dbReference type="InterPro" id="IPR017707">
    <property type="entry name" value="Alt_ATP_synth_F0_bsu"/>
</dbReference>
<keyword evidence="13" id="KW-1003">Cell membrane</keyword>
<reference evidence="15 16" key="1">
    <citation type="submission" date="2019-03" db="EMBL/GenBank/DDBJ databases">
        <title>Deep-cultivation of Planctomycetes and their phenomic and genomic characterization uncovers novel biology.</title>
        <authorList>
            <person name="Wiegand S."/>
            <person name="Jogler M."/>
            <person name="Boedeker C."/>
            <person name="Pinto D."/>
            <person name="Vollmers J."/>
            <person name="Rivas-Marin E."/>
            <person name="Kohn T."/>
            <person name="Peeters S.H."/>
            <person name="Heuer A."/>
            <person name="Rast P."/>
            <person name="Oberbeckmann S."/>
            <person name="Bunk B."/>
            <person name="Jeske O."/>
            <person name="Meyerdierks A."/>
            <person name="Storesund J.E."/>
            <person name="Kallscheuer N."/>
            <person name="Luecker S."/>
            <person name="Lage O.M."/>
            <person name="Pohl T."/>
            <person name="Merkel B.J."/>
            <person name="Hornburger P."/>
            <person name="Mueller R.-W."/>
            <person name="Bruemmer F."/>
            <person name="Labrenz M."/>
            <person name="Spormann A.M."/>
            <person name="Op den Camp H."/>
            <person name="Overmann J."/>
            <person name="Amann R."/>
            <person name="Jetten M.S.M."/>
            <person name="Mascher T."/>
            <person name="Medema M.H."/>
            <person name="Devos D.P."/>
            <person name="Kaster A.-K."/>
            <person name="Ovreas L."/>
            <person name="Rohde M."/>
            <person name="Galperin M.Y."/>
            <person name="Jogler C."/>
        </authorList>
    </citation>
    <scope>NUCLEOTIDE SEQUENCE [LARGE SCALE GENOMIC DNA]</scope>
    <source>
        <strain evidence="15 16">Enr10</strain>
    </source>
</reference>
<dbReference type="GO" id="GO:0046961">
    <property type="term" value="F:proton-transporting ATPase activity, rotational mechanism"/>
    <property type="evidence" value="ECO:0007669"/>
    <property type="project" value="TreeGrafter"/>
</dbReference>
<evidence type="ECO:0000256" key="9">
    <source>
        <dbReference type="ARBA" id="ARBA00023310"/>
    </source>
</evidence>
<keyword evidence="16" id="KW-1185">Reference proteome</keyword>
<evidence type="ECO:0000256" key="3">
    <source>
        <dbReference type="ARBA" id="ARBA00022547"/>
    </source>
</evidence>
<dbReference type="CDD" id="cd06503">
    <property type="entry name" value="ATP-synt_Fo_b"/>
    <property type="match status" value="1"/>
</dbReference>
<dbReference type="GO" id="GO:0046933">
    <property type="term" value="F:proton-transporting ATP synthase activity, rotational mechanism"/>
    <property type="evidence" value="ECO:0007669"/>
    <property type="project" value="UniProtKB-UniRule"/>
</dbReference>
<evidence type="ECO:0000256" key="11">
    <source>
        <dbReference type="ARBA" id="ARBA00025614"/>
    </source>
</evidence>
<evidence type="ECO:0000256" key="2">
    <source>
        <dbReference type="ARBA" id="ARBA00022448"/>
    </source>
</evidence>
<comment type="subcellular location">
    <subcellularLocation>
        <location evidence="13">Cell membrane</location>
        <topology evidence="13">Single-pass membrane protein</topology>
    </subcellularLocation>
    <subcellularLocation>
        <location evidence="12">Endomembrane system</location>
        <topology evidence="12">Single-pass membrane protein</topology>
    </subcellularLocation>
</comment>
<dbReference type="PANTHER" id="PTHR33445:SF2">
    <property type="entry name" value="ATP SYNTHASE SUBUNIT B', CHLOROPLASTIC"/>
    <property type="match status" value="1"/>
</dbReference>
<keyword evidence="4 13" id="KW-0812">Transmembrane</keyword>
<protein>
    <recommendedName>
        <fullName evidence="13">ATP synthase subunit b</fullName>
    </recommendedName>
    <alternativeName>
        <fullName evidence="13">ATP synthase F(0) sector subunit b</fullName>
    </alternativeName>
    <alternativeName>
        <fullName evidence="13">ATPase subunit I</fullName>
    </alternativeName>
    <alternativeName>
        <fullName evidence="13">F-type ATPase subunit b</fullName>
        <shortName evidence="13">F-ATPase subunit b</shortName>
    </alternativeName>
</protein>
<keyword evidence="14" id="KW-0175">Coiled coil</keyword>
<evidence type="ECO:0000256" key="4">
    <source>
        <dbReference type="ARBA" id="ARBA00022692"/>
    </source>
</evidence>
<evidence type="ECO:0000256" key="7">
    <source>
        <dbReference type="ARBA" id="ARBA00023065"/>
    </source>
</evidence>
<keyword evidence="3 13" id="KW-0138">CF(0)</keyword>
<organism evidence="15 16">
    <name type="scientific">Gimesia panareensis</name>
    <dbReference type="NCBI Taxonomy" id="2527978"/>
    <lineage>
        <taxon>Bacteria</taxon>
        <taxon>Pseudomonadati</taxon>
        <taxon>Planctomycetota</taxon>
        <taxon>Planctomycetia</taxon>
        <taxon>Planctomycetales</taxon>
        <taxon>Planctomycetaceae</taxon>
        <taxon>Gimesia</taxon>
    </lineage>
</organism>
<evidence type="ECO:0000313" key="15">
    <source>
        <dbReference type="EMBL" id="QDT28540.1"/>
    </source>
</evidence>
<dbReference type="HAMAP" id="MF_01398">
    <property type="entry name" value="ATP_synth_b_bprime"/>
    <property type="match status" value="1"/>
</dbReference>
<dbReference type="PANTHER" id="PTHR33445">
    <property type="entry name" value="ATP SYNTHASE SUBUNIT B', CHLOROPLASTIC"/>
    <property type="match status" value="1"/>
</dbReference>
<evidence type="ECO:0000256" key="14">
    <source>
        <dbReference type="SAM" id="Coils"/>
    </source>
</evidence>
<feature type="transmembrane region" description="Helical" evidence="13">
    <location>
        <begin position="6"/>
        <end position="27"/>
    </location>
</feature>
<evidence type="ECO:0000256" key="6">
    <source>
        <dbReference type="ARBA" id="ARBA00022989"/>
    </source>
</evidence>
<keyword evidence="6 13" id="KW-1133">Transmembrane helix</keyword>
<dbReference type="Proteomes" id="UP000315647">
    <property type="component" value="Chromosome"/>
</dbReference>
<dbReference type="InterPro" id="IPR002146">
    <property type="entry name" value="ATP_synth_b/b'su_bac/chlpt"/>
</dbReference>
<keyword evidence="2 13" id="KW-0813">Transport</keyword>
<dbReference type="GO" id="GO:0045259">
    <property type="term" value="C:proton-transporting ATP synthase complex"/>
    <property type="evidence" value="ECO:0007669"/>
    <property type="project" value="UniProtKB-KW"/>
</dbReference>